<comment type="caution">
    <text evidence="2">The sequence shown here is derived from an EMBL/GenBank/DDBJ whole genome shotgun (WGS) entry which is preliminary data.</text>
</comment>
<organism evidence="2 3">
    <name type="scientific">Dokdonia ponticola</name>
    <dbReference type="NCBI Taxonomy" id="2041041"/>
    <lineage>
        <taxon>Bacteria</taxon>
        <taxon>Pseudomonadati</taxon>
        <taxon>Bacteroidota</taxon>
        <taxon>Flavobacteriia</taxon>
        <taxon>Flavobacteriales</taxon>
        <taxon>Flavobacteriaceae</taxon>
        <taxon>Dokdonia</taxon>
    </lineage>
</organism>
<reference evidence="3" key="1">
    <citation type="journal article" date="2019" name="Int. J. Syst. Evol. Microbiol.">
        <title>The Global Catalogue of Microorganisms (GCM) 10K type strain sequencing project: providing services to taxonomists for standard genome sequencing and annotation.</title>
        <authorList>
            <consortium name="The Broad Institute Genomics Platform"/>
            <consortium name="The Broad Institute Genome Sequencing Center for Infectious Disease"/>
            <person name="Wu L."/>
            <person name="Ma J."/>
        </authorList>
    </citation>
    <scope>NUCLEOTIDE SEQUENCE [LARGE SCALE GENOMIC DNA]</scope>
    <source>
        <strain evidence="3">YJ-61-S</strain>
    </source>
</reference>
<dbReference type="EMBL" id="JBHSFV010000001">
    <property type="protein sequence ID" value="MFC4632495.1"/>
    <property type="molecule type" value="Genomic_DNA"/>
</dbReference>
<evidence type="ECO:0000259" key="1">
    <source>
        <dbReference type="Pfam" id="PF08818"/>
    </source>
</evidence>
<dbReference type="RefSeq" id="WP_379976695.1">
    <property type="nucleotide sequence ID" value="NZ_JBHSFV010000001.1"/>
</dbReference>
<protein>
    <submittedName>
        <fullName evidence="2">Iron chaperone</fullName>
    </submittedName>
</protein>
<gene>
    <name evidence="2" type="ORF">ACFO3O_01145</name>
</gene>
<accession>A0ABV9HU03</accession>
<evidence type="ECO:0000313" key="2">
    <source>
        <dbReference type="EMBL" id="MFC4632495.1"/>
    </source>
</evidence>
<dbReference type="InterPro" id="IPR014922">
    <property type="entry name" value="YdhG-like"/>
</dbReference>
<dbReference type="Proteomes" id="UP001596043">
    <property type="component" value="Unassembled WGS sequence"/>
</dbReference>
<sequence>MKKKKPTNVEEYIEQLPEIAQSKIKELRSILKSIVPEAKEGLKWGKPVFESITILFAYAAYKSHLSFIPTGPSLKPFEKELGEYTTKQDSVQFYYDKPLPENLIRKIAEYRKKDAEENGAKWKY</sequence>
<dbReference type="Gene3D" id="3.90.1150.200">
    <property type="match status" value="1"/>
</dbReference>
<keyword evidence="3" id="KW-1185">Reference proteome</keyword>
<dbReference type="Pfam" id="PF08818">
    <property type="entry name" value="DUF1801"/>
    <property type="match status" value="1"/>
</dbReference>
<feature type="domain" description="YdhG-like" evidence="1">
    <location>
        <begin position="21"/>
        <end position="109"/>
    </location>
</feature>
<evidence type="ECO:0000313" key="3">
    <source>
        <dbReference type="Proteomes" id="UP001596043"/>
    </source>
</evidence>
<dbReference type="SUPFAM" id="SSF159888">
    <property type="entry name" value="YdhG-like"/>
    <property type="match status" value="1"/>
</dbReference>
<proteinExistence type="predicted"/>
<name>A0ABV9HU03_9FLAO</name>